<dbReference type="Gene3D" id="3.80.10.10">
    <property type="entry name" value="Ribonuclease Inhibitor"/>
    <property type="match status" value="3"/>
</dbReference>
<dbReference type="InterPro" id="IPR032675">
    <property type="entry name" value="LRR_dom_sf"/>
</dbReference>
<comment type="caution">
    <text evidence="1">The sequence shown here is derived from an EMBL/GenBank/DDBJ whole genome shotgun (WGS) entry which is preliminary data.</text>
</comment>
<dbReference type="SMART" id="SM00368">
    <property type="entry name" value="LRR_RI"/>
    <property type="match status" value="6"/>
</dbReference>
<dbReference type="InterPro" id="IPR001611">
    <property type="entry name" value="Leu-rich_rpt"/>
</dbReference>
<reference evidence="1 2" key="1">
    <citation type="submission" date="2021-02" db="EMBL/GenBank/DDBJ databases">
        <title>Variation within the Batrachochytrium salamandrivorans European outbreak.</title>
        <authorList>
            <person name="Kelly M."/>
            <person name="Pasmans F."/>
            <person name="Shea T.P."/>
            <person name="Munoz J.F."/>
            <person name="Carranza S."/>
            <person name="Cuomo C.A."/>
            <person name="Martel A."/>
        </authorList>
    </citation>
    <scope>NUCLEOTIDE SEQUENCE [LARGE SCALE GENOMIC DNA]</scope>
    <source>
        <strain evidence="1 2">AMFP18/2</strain>
    </source>
</reference>
<dbReference type="SUPFAM" id="SSF52047">
    <property type="entry name" value="RNI-like"/>
    <property type="match status" value="1"/>
</dbReference>
<gene>
    <name evidence="1" type="ORF">BASA50_006515</name>
</gene>
<protein>
    <submittedName>
        <fullName evidence="1">Uncharacterized protein</fullName>
    </submittedName>
</protein>
<dbReference type="PANTHER" id="PTHR24114:SF2">
    <property type="entry name" value="F-BOX DOMAIN-CONTAINING PROTEIN-RELATED"/>
    <property type="match status" value="1"/>
</dbReference>
<evidence type="ECO:0000313" key="2">
    <source>
        <dbReference type="Proteomes" id="UP001648503"/>
    </source>
</evidence>
<keyword evidence="2" id="KW-1185">Reference proteome</keyword>
<dbReference type="Proteomes" id="UP001648503">
    <property type="component" value="Unassembled WGS sequence"/>
</dbReference>
<evidence type="ECO:0000313" key="1">
    <source>
        <dbReference type="EMBL" id="KAH6594565.1"/>
    </source>
</evidence>
<proteinExistence type="predicted"/>
<accession>A0ABQ8F9P3</accession>
<sequence>MTTTGPVDLVEYLNKYVVSCEKMCISPVMAVKKTVGQAIDSGEIPDMMKLNGTITELRYRRIDDDIVESIFLPMVGMSLFRYIDLSYNEIGNRGAFALAKVLKDDAAIEVLILRSNNISSEGVISITKSLTYNEKLAHLDLSENPIGDEGGMAIASLLQINANIFNLNLSGCSLGATSLIGLSTVLQSNNSVVNLDLSNNIPSISSRTQTLMNDVMAHLSKTLQLNYGIKVLNLSKFGITDWIFVHDKLTLEFNLSNKISRDGGIALCNSIMRHSSLNILSLSCCAIQDEGAEALAQVIRNNSKLKEIYIDYNKISSIGLIAIADALKENWAIRFIALWGNQWDEASCKAFSRLMNGPTSSVCVGGSQAPLLVQQNPRSIPPSARLQSSMTDVSFYTVETTIHVAHAPKDRRII</sequence>
<dbReference type="EMBL" id="JAFCIX010000332">
    <property type="protein sequence ID" value="KAH6594565.1"/>
    <property type="molecule type" value="Genomic_DNA"/>
</dbReference>
<dbReference type="InterPro" id="IPR052394">
    <property type="entry name" value="LRR-containing"/>
</dbReference>
<name>A0ABQ8F9P3_9FUNG</name>
<organism evidence="1 2">
    <name type="scientific">Batrachochytrium salamandrivorans</name>
    <dbReference type="NCBI Taxonomy" id="1357716"/>
    <lineage>
        <taxon>Eukaryota</taxon>
        <taxon>Fungi</taxon>
        <taxon>Fungi incertae sedis</taxon>
        <taxon>Chytridiomycota</taxon>
        <taxon>Chytridiomycota incertae sedis</taxon>
        <taxon>Chytridiomycetes</taxon>
        <taxon>Rhizophydiales</taxon>
        <taxon>Rhizophydiales incertae sedis</taxon>
        <taxon>Batrachochytrium</taxon>
    </lineage>
</organism>
<dbReference type="Pfam" id="PF13516">
    <property type="entry name" value="LRR_6"/>
    <property type="match status" value="5"/>
</dbReference>
<dbReference type="PANTHER" id="PTHR24114">
    <property type="entry name" value="LEUCINE RICH REPEAT FAMILY PROTEIN"/>
    <property type="match status" value="1"/>
</dbReference>